<dbReference type="GO" id="GO:0016757">
    <property type="term" value="F:glycosyltransferase activity"/>
    <property type="evidence" value="ECO:0007669"/>
    <property type="project" value="UniProtKB-KW"/>
</dbReference>
<dbReference type="Proteomes" id="UP000663855">
    <property type="component" value="Unassembled WGS sequence"/>
</dbReference>
<keyword evidence="12" id="KW-0460">Magnesium</keyword>
<comment type="subcellular location">
    <subcellularLocation>
        <location evidence="2">Endoplasmic reticulum membrane</location>
        <topology evidence="2">Multi-pass membrane protein</topology>
    </subcellularLocation>
</comment>
<evidence type="ECO:0000256" key="16">
    <source>
        <dbReference type="ARBA" id="ARBA00033238"/>
    </source>
</evidence>
<evidence type="ECO:0000256" key="17">
    <source>
        <dbReference type="ARBA" id="ARBA00044717"/>
    </source>
</evidence>
<dbReference type="PANTHER" id="PTHR10571">
    <property type="entry name" value="UDP-N-ACETYLGLUCOSAMINE--DOLICHYL-PHOSPHATE N-ACETYLGLUCOSAMINEPHOSPHOTRANSFERASE"/>
    <property type="match status" value="1"/>
</dbReference>
<comment type="function">
    <text evidence="17">UDP-N-acetylglucosamine--dolichyl-phosphate N-acetylglucosaminephosphotransferase that operates in the biosynthetic pathway of dolichol-linked oligosaccharides, the glycan precursors employed in protein asparagine (N)-glycosylation. The assembly of dolichol-linked oligosaccharides begins on the cytosolic side of the endoplasmic reticulum membrane and finishes in its lumen. The sequential addition of sugars to dolichol pyrophosphate produces dolichol-linked oligosaccharides containing fourteen sugars, including two GlcNAcs, nine mannoses and three glucoses. Once assembled, the oligosaccharide is transferred from the lipid to nascent proteins by oligosaccharyltransferases. Catalyzes the initial step of dolichol-linked oligosaccharide biosynthesis, transfering GlcNAc-1-P from cytosolic UDP-GlcNAc onto the carrier lipid dolichyl phosphate (P-dolichol), yielding GlcNAc-P-P-dolichol embedded in the cytoplasmic leaflet of the endoplasmic reticulum membrane.</text>
</comment>
<dbReference type="GO" id="GO:0005789">
    <property type="term" value="C:endoplasmic reticulum membrane"/>
    <property type="evidence" value="ECO:0007669"/>
    <property type="project" value="UniProtKB-SubCell"/>
</dbReference>
<feature type="transmembrane region" description="Helical" evidence="19">
    <location>
        <begin position="257"/>
        <end position="277"/>
    </location>
</feature>
<keyword evidence="9 19" id="KW-0812">Transmembrane</keyword>
<feature type="transmembrane region" description="Helical" evidence="19">
    <location>
        <begin position="203"/>
        <end position="219"/>
    </location>
</feature>
<evidence type="ECO:0000256" key="8">
    <source>
        <dbReference type="ARBA" id="ARBA00022679"/>
    </source>
</evidence>
<feature type="transmembrane region" description="Helical" evidence="19">
    <location>
        <begin position="175"/>
        <end position="196"/>
    </location>
</feature>
<dbReference type="GO" id="GO:0046872">
    <property type="term" value="F:metal ion binding"/>
    <property type="evidence" value="ECO:0007669"/>
    <property type="project" value="UniProtKB-KW"/>
</dbReference>
<dbReference type="EMBL" id="CAJNOV010000036">
    <property type="protein sequence ID" value="CAF0962564.1"/>
    <property type="molecule type" value="Genomic_DNA"/>
</dbReference>
<name>A0A814DZG9_9BILA</name>
<feature type="transmembrane region" description="Helical" evidence="19">
    <location>
        <begin position="103"/>
        <end position="122"/>
    </location>
</feature>
<feature type="transmembrane region" description="Helical" evidence="19">
    <location>
        <begin position="283"/>
        <end position="305"/>
    </location>
</feature>
<dbReference type="EC" id="2.7.8.15" evidence="5"/>
<organism evidence="20 21">
    <name type="scientific">Rotaria magnacalcarata</name>
    <dbReference type="NCBI Taxonomy" id="392030"/>
    <lineage>
        <taxon>Eukaryota</taxon>
        <taxon>Metazoa</taxon>
        <taxon>Spiralia</taxon>
        <taxon>Gnathifera</taxon>
        <taxon>Rotifera</taxon>
        <taxon>Eurotatoria</taxon>
        <taxon>Bdelloidea</taxon>
        <taxon>Philodinida</taxon>
        <taxon>Philodinidae</taxon>
        <taxon>Rotaria</taxon>
    </lineage>
</organism>
<evidence type="ECO:0000256" key="2">
    <source>
        <dbReference type="ARBA" id="ARBA00004477"/>
    </source>
</evidence>
<dbReference type="CDD" id="cd06855">
    <property type="entry name" value="GT_GPT_euk"/>
    <property type="match status" value="1"/>
</dbReference>
<keyword evidence="14 19" id="KW-0472">Membrane</keyword>
<keyword evidence="13 19" id="KW-1133">Transmembrane helix</keyword>
<dbReference type="AlphaFoldDB" id="A0A814DZG9"/>
<comment type="catalytic activity">
    <reaction evidence="18">
        <text>a di-trans,poly-cis-dolichyl phosphate + UDP-N-acetyl-alpha-D-glucosamine = an N-acetyl-alpha-D-glucosaminyl-diphospho-di-trans,poly-cis-dolichol + UMP</text>
        <dbReference type="Rhea" id="RHEA:13289"/>
        <dbReference type="Rhea" id="RHEA-COMP:19498"/>
        <dbReference type="Rhea" id="RHEA-COMP:19507"/>
        <dbReference type="ChEBI" id="CHEBI:57683"/>
        <dbReference type="ChEBI" id="CHEBI:57705"/>
        <dbReference type="ChEBI" id="CHEBI:57865"/>
        <dbReference type="ChEBI" id="CHEBI:58427"/>
        <dbReference type="EC" id="2.7.8.15"/>
    </reaction>
    <physiologicalReaction direction="left-to-right" evidence="18">
        <dbReference type="Rhea" id="RHEA:13290"/>
    </physiologicalReaction>
</comment>
<protein>
    <recommendedName>
        <fullName evidence="6">UDP-N-acetylglucosamine--dolichyl-phosphate N-acetylglucosaminephosphotransferase</fullName>
        <ecNumber evidence="5">2.7.8.15</ecNumber>
    </recommendedName>
    <alternativeName>
        <fullName evidence="15">GlcNAc-1-P transferase</fullName>
    </alternativeName>
    <alternativeName>
        <fullName evidence="16">N-acetylglucosamine-1-phosphate transferase</fullName>
    </alternativeName>
</protein>
<evidence type="ECO:0000256" key="12">
    <source>
        <dbReference type="ARBA" id="ARBA00022842"/>
    </source>
</evidence>
<accession>A0A814DZG9</accession>
<dbReference type="Pfam" id="PF00953">
    <property type="entry name" value="Glycos_transf_4"/>
    <property type="match status" value="1"/>
</dbReference>
<feature type="transmembrane region" description="Helical" evidence="19">
    <location>
        <begin position="134"/>
        <end position="155"/>
    </location>
</feature>
<reference evidence="20" key="1">
    <citation type="submission" date="2021-02" db="EMBL/GenBank/DDBJ databases">
        <authorList>
            <person name="Nowell W R."/>
        </authorList>
    </citation>
    <scope>NUCLEOTIDE SEQUENCE</scope>
</reference>
<evidence type="ECO:0000256" key="13">
    <source>
        <dbReference type="ARBA" id="ARBA00022989"/>
    </source>
</evidence>
<dbReference type="InterPro" id="IPR000715">
    <property type="entry name" value="Glycosyl_transferase_4"/>
</dbReference>
<evidence type="ECO:0000256" key="3">
    <source>
        <dbReference type="ARBA" id="ARBA00004922"/>
    </source>
</evidence>
<feature type="transmembrane region" description="Helical" evidence="19">
    <location>
        <begin position="16"/>
        <end position="37"/>
    </location>
</feature>
<evidence type="ECO:0000256" key="9">
    <source>
        <dbReference type="ARBA" id="ARBA00022692"/>
    </source>
</evidence>
<evidence type="ECO:0000256" key="15">
    <source>
        <dbReference type="ARBA" id="ARBA00029567"/>
    </source>
</evidence>
<dbReference type="UniPathway" id="UPA00378"/>
<dbReference type="InterPro" id="IPR033895">
    <property type="entry name" value="GPT"/>
</dbReference>
<gene>
    <name evidence="20" type="ORF">CJN711_LOCUS493</name>
</gene>
<comment type="cofactor">
    <cofactor evidence="1">
        <name>Mg(2+)</name>
        <dbReference type="ChEBI" id="CHEBI:18420"/>
    </cofactor>
</comment>
<proteinExistence type="inferred from homology"/>
<keyword evidence="7" id="KW-0328">Glycosyltransferase</keyword>
<evidence type="ECO:0000256" key="11">
    <source>
        <dbReference type="ARBA" id="ARBA00022824"/>
    </source>
</evidence>
<evidence type="ECO:0000256" key="14">
    <source>
        <dbReference type="ARBA" id="ARBA00023136"/>
    </source>
</evidence>
<comment type="similarity">
    <text evidence="4">Belongs to the glycosyltransferase 4 family.</text>
</comment>
<feature type="transmembrane region" description="Helical" evidence="19">
    <location>
        <begin position="69"/>
        <end position="88"/>
    </location>
</feature>
<evidence type="ECO:0000256" key="10">
    <source>
        <dbReference type="ARBA" id="ARBA00022723"/>
    </source>
</evidence>
<feature type="transmembrane region" description="Helical" evidence="19">
    <location>
        <begin position="454"/>
        <end position="474"/>
    </location>
</feature>
<feature type="transmembrane region" description="Helical" evidence="19">
    <location>
        <begin position="317"/>
        <end position="340"/>
    </location>
</feature>
<evidence type="ECO:0000313" key="20">
    <source>
        <dbReference type="EMBL" id="CAF0962564.1"/>
    </source>
</evidence>
<evidence type="ECO:0000256" key="5">
    <source>
        <dbReference type="ARBA" id="ARBA00013225"/>
    </source>
</evidence>
<dbReference type="PANTHER" id="PTHR10571:SF0">
    <property type="entry name" value="UDP-N-ACETYLGLUCOSAMINE--DOLICHYL-PHOSPHATE N-ACETYLGLUCOSAMINEPHOSPHOTRANSFERASE"/>
    <property type="match status" value="1"/>
</dbReference>
<evidence type="ECO:0000256" key="6">
    <source>
        <dbReference type="ARBA" id="ARBA00017659"/>
    </source>
</evidence>
<evidence type="ECO:0000256" key="19">
    <source>
        <dbReference type="SAM" id="Phobius"/>
    </source>
</evidence>
<keyword evidence="11" id="KW-0256">Endoplasmic reticulum</keyword>
<evidence type="ECO:0000256" key="7">
    <source>
        <dbReference type="ARBA" id="ARBA00022676"/>
    </source>
</evidence>
<feature type="transmembrane region" description="Helical" evidence="19">
    <location>
        <begin position="231"/>
        <end position="248"/>
    </location>
</feature>
<feature type="transmembrane region" description="Helical" evidence="19">
    <location>
        <begin position="346"/>
        <end position="368"/>
    </location>
</feature>
<evidence type="ECO:0000313" key="21">
    <source>
        <dbReference type="Proteomes" id="UP000663855"/>
    </source>
</evidence>
<comment type="pathway">
    <text evidence="3">Protein modification; protein glycosylation.</text>
</comment>
<keyword evidence="10" id="KW-0479">Metal-binding</keyword>
<sequence length="481" mass="55016">MKPTQMSTSAIDRFDFFTIAFDILTSIVGSIIVNQLIPILKEKFIKAQLYGHDLNKRNSTEVKIAESQGVLAAGIFLVLMFIMIAVVFSEHLHPASVFPHKKFVEYLAALLSICCMVLLGFADDVLDLRWSVKLLLPLVVSLPLLLVYFANYHSTTIILPKPVRPYLGQQWNLGILYYVYMSMVAVFCTNAINILAGVNGLEVGQSIVIAISILIFNLVELQGVCWEEHLFSLYFMIPFVACTFPILIKNWCPAEIFVGNTLCYFAGMTFAVVGIIGHFSKTMLLFFIPQIINFLLSVPQLFHFIPCPRHRLPRCPAEIFVGDTLCYFAGMTFAVVGIIGHFSKTMLLFFIPQIINFLLSVPQLFHFIPCPRHRLPRLDPELNKLNPSEVEFKKSDLKLLGWLMLRFFSMTKFIRYREYTNNDGERLISTTNFTIINTVLCWFGPLHEETLSRILILIQIVLGSLLTFFIRYYLVKFFYDS</sequence>
<comment type="caution">
    <text evidence="20">The sequence shown here is derived from an EMBL/GenBank/DDBJ whole genome shotgun (WGS) entry which is preliminary data.</text>
</comment>
<keyword evidence="8" id="KW-0808">Transferase</keyword>
<evidence type="ECO:0000256" key="18">
    <source>
        <dbReference type="ARBA" id="ARBA00045078"/>
    </source>
</evidence>
<dbReference type="GO" id="GO:0003975">
    <property type="term" value="F:UDP-N-acetylglucosamine-dolichyl-phosphate N-acetylglucosaminephosphotransferase activity"/>
    <property type="evidence" value="ECO:0007669"/>
    <property type="project" value="UniProtKB-EC"/>
</dbReference>
<evidence type="ECO:0000256" key="1">
    <source>
        <dbReference type="ARBA" id="ARBA00001946"/>
    </source>
</evidence>
<evidence type="ECO:0000256" key="4">
    <source>
        <dbReference type="ARBA" id="ARBA00009317"/>
    </source>
</evidence>
<dbReference type="GO" id="GO:0006488">
    <property type="term" value="P:dolichol-linked oligosaccharide biosynthetic process"/>
    <property type="evidence" value="ECO:0007669"/>
    <property type="project" value="InterPro"/>
</dbReference>